<gene>
    <name evidence="2" type="ORF">CKY28_09890</name>
</gene>
<organism evidence="2 3">
    <name type="scientific">Sphingomonas lenta</name>
    <dbReference type="NCBI Taxonomy" id="1141887"/>
    <lineage>
        <taxon>Bacteria</taxon>
        <taxon>Pseudomonadati</taxon>
        <taxon>Pseudomonadota</taxon>
        <taxon>Alphaproteobacteria</taxon>
        <taxon>Sphingomonadales</taxon>
        <taxon>Sphingomonadaceae</taxon>
        <taxon>Sphingomonas</taxon>
    </lineage>
</organism>
<protein>
    <recommendedName>
        <fullName evidence="4">Glycine zipper domain-containing protein</fullName>
    </recommendedName>
</protein>
<evidence type="ECO:0008006" key="4">
    <source>
        <dbReference type="Google" id="ProtNLM"/>
    </source>
</evidence>
<dbReference type="EMBL" id="NSLI01000003">
    <property type="protein sequence ID" value="PAX07912.1"/>
    <property type="molecule type" value="Genomic_DNA"/>
</dbReference>
<dbReference type="PANTHER" id="PTHR21525:SF9">
    <property type="entry name" value="CHANNEL_COLICIN DOMAIN-CONTAINING PROTEIN"/>
    <property type="match status" value="1"/>
</dbReference>
<feature type="region of interest" description="Disordered" evidence="1">
    <location>
        <begin position="1"/>
        <end position="41"/>
    </location>
</feature>
<dbReference type="AlphaFoldDB" id="A0A2A2SFD8"/>
<name>A0A2A2SFD8_9SPHN</name>
<evidence type="ECO:0000256" key="1">
    <source>
        <dbReference type="SAM" id="MobiDB-lite"/>
    </source>
</evidence>
<dbReference type="OrthoDB" id="8882946at2"/>
<dbReference type="PANTHER" id="PTHR21525">
    <property type="entry name" value="MOTILE SPERM PROTEIN"/>
    <property type="match status" value="1"/>
</dbReference>
<dbReference type="RefSeq" id="WP_095998155.1">
    <property type="nucleotide sequence ID" value="NZ_NSLI01000003.1"/>
</dbReference>
<dbReference type="Proteomes" id="UP000218151">
    <property type="component" value="Unassembled WGS sequence"/>
</dbReference>
<sequence length="374" mass="37515">MLTDAAASSRNQSAPVTPPDVTRAPSGSGRPESLVAQATDPRTGAVDTAALAAQVAQAARHDFSRADAAFQQISAELAQHSPAVAGEFERQVAEAARDGSNGVPGPTVTGAAQGATAAGTRTLIDNPILSVQWEPTRSAWTGKVGFTPGLTQILDRNGLAINPPNNVPPPGSVGRGSGHGVGTANNINGTAAETAIADRLRAQGFDVQTQVVVQDGQRRLDVVGTRTNADPRFNERVEVESKVGRTGPTPRTISEATLDGERLADNRTMRAAGRTLDTVGRVARPVGLVVDAIEVGGAFRADGGRVGENTGRAVSGLAGGAAGGYGGAVAGAAIGTAIFPGVGTVVGGIVGGALGALGGDAAGRGLFDSVKGWF</sequence>
<evidence type="ECO:0000313" key="3">
    <source>
        <dbReference type="Proteomes" id="UP000218151"/>
    </source>
</evidence>
<comment type="caution">
    <text evidence="2">The sequence shown here is derived from an EMBL/GenBank/DDBJ whole genome shotgun (WGS) entry which is preliminary data.</text>
</comment>
<keyword evidence="3" id="KW-1185">Reference proteome</keyword>
<evidence type="ECO:0000313" key="2">
    <source>
        <dbReference type="EMBL" id="PAX07912.1"/>
    </source>
</evidence>
<proteinExistence type="predicted"/>
<accession>A0A2A2SFD8</accession>
<feature type="compositionally biased region" description="Polar residues" evidence="1">
    <location>
        <begin position="1"/>
        <end position="15"/>
    </location>
</feature>
<reference evidence="3" key="1">
    <citation type="submission" date="2017-09" db="EMBL/GenBank/DDBJ databases">
        <authorList>
            <person name="Feng G."/>
            <person name="Zhu H."/>
        </authorList>
    </citation>
    <scope>NUCLEOTIDE SEQUENCE [LARGE SCALE GENOMIC DNA]</scope>
    <source>
        <strain evidence="3">1PNM-20</strain>
    </source>
</reference>